<reference evidence="4 5" key="1">
    <citation type="journal article" date="2006" name="Int. J. Syst. Evol. Microbiol.">
        <title>Dyella yeojuensis sp. nov., isolated from greenhouse soil in Korea.</title>
        <authorList>
            <person name="Kim B.Y."/>
            <person name="Weon H.Y."/>
            <person name="Lee K.H."/>
            <person name="Seok S.J."/>
            <person name="Kwon S.W."/>
            <person name="Go S.J."/>
            <person name="Stackebrandt E."/>
        </authorList>
    </citation>
    <scope>NUCLEOTIDE SEQUENCE [LARGE SCALE GENOMIC DNA]</scope>
    <source>
        <strain evidence="4 5">DSM 17673</strain>
    </source>
</reference>
<evidence type="ECO:0000259" key="3">
    <source>
        <dbReference type="PROSITE" id="PS51186"/>
    </source>
</evidence>
<dbReference type="EMBL" id="JAAQTL010000001">
    <property type="protein sequence ID" value="NID15261.1"/>
    <property type="molecule type" value="Genomic_DNA"/>
</dbReference>
<evidence type="ECO:0000313" key="4">
    <source>
        <dbReference type="EMBL" id="NID15261.1"/>
    </source>
</evidence>
<keyword evidence="1 4" id="KW-0808">Transferase</keyword>
<dbReference type="InterPro" id="IPR016181">
    <property type="entry name" value="Acyl_CoA_acyltransferase"/>
</dbReference>
<dbReference type="Proteomes" id="UP000518878">
    <property type="component" value="Unassembled WGS sequence"/>
</dbReference>
<keyword evidence="5" id="KW-1185">Reference proteome</keyword>
<gene>
    <name evidence="4" type="ORF">HBF32_07280</name>
</gene>
<evidence type="ECO:0000313" key="5">
    <source>
        <dbReference type="Proteomes" id="UP000518878"/>
    </source>
</evidence>
<accession>A0A7X5QTR5</accession>
<dbReference type="AlphaFoldDB" id="A0A7X5QTR5"/>
<dbReference type="GO" id="GO:0016747">
    <property type="term" value="F:acyltransferase activity, transferring groups other than amino-acyl groups"/>
    <property type="evidence" value="ECO:0007669"/>
    <property type="project" value="InterPro"/>
</dbReference>
<feature type="domain" description="N-acetyltransferase" evidence="3">
    <location>
        <begin position="1"/>
        <end position="152"/>
    </location>
</feature>
<protein>
    <submittedName>
        <fullName evidence="4">N-acetyltransferase</fullName>
    </submittedName>
</protein>
<dbReference type="CDD" id="cd04301">
    <property type="entry name" value="NAT_SF"/>
    <property type="match status" value="1"/>
</dbReference>
<sequence>MIRVAVEADAAACHAIYAPVVETSAITFETELPGEEAMARRIRARLATHPWLVWEERGDVLAYAYGGRFRERAAYDWVAETSIYVHEKARRRGIARRLYGTLLEAMRLQGINQAVGVITLPGDTSVAMHEALGFAAAGVWPKAGYKLGRWWDVGVWSLFLSEPANPPSPVIPFAELATSAELRALL</sequence>
<evidence type="ECO:0000256" key="2">
    <source>
        <dbReference type="ARBA" id="ARBA00023315"/>
    </source>
</evidence>
<dbReference type="PANTHER" id="PTHR43072">
    <property type="entry name" value="N-ACETYLTRANSFERASE"/>
    <property type="match status" value="1"/>
</dbReference>
<dbReference type="RefSeq" id="WP_166699016.1">
    <property type="nucleotide sequence ID" value="NZ_JAAQTL010000001.1"/>
</dbReference>
<dbReference type="Gene3D" id="3.40.630.30">
    <property type="match status" value="1"/>
</dbReference>
<keyword evidence="2" id="KW-0012">Acyltransferase</keyword>
<dbReference type="SUPFAM" id="SSF55729">
    <property type="entry name" value="Acyl-CoA N-acyltransferases (Nat)"/>
    <property type="match status" value="1"/>
</dbReference>
<proteinExistence type="predicted"/>
<evidence type="ECO:0000256" key="1">
    <source>
        <dbReference type="ARBA" id="ARBA00022679"/>
    </source>
</evidence>
<dbReference type="InterPro" id="IPR000182">
    <property type="entry name" value="GNAT_dom"/>
</dbReference>
<name>A0A7X5QTR5_9GAMM</name>
<organism evidence="4 5">
    <name type="scientific">Luteibacter yeojuensis</name>
    <dbReference type="NCBI Taxonomy" id="345309"/>
    <lineage>
        <taxon>Bacteria</taxon>
        <taxon>Pseudomonadati</taxon>
        <taxon>Pseudomonadota</taxon>
        <taxon>Gammaproteobacteria</taxon>
        <taxon>Lysobacterales</taxon>
        <taxon>Rhodanobacteraceae</taxon>
        <taxon>Luteibacter</taxon>
    </lineage>
</organism>
<dbReference type="PANTHER" id="PTHR43072:SF23">
    <property type="entry name" value="UPF0039 PROTEIN C11D3.02C"/>
    <property type="match status" value="1"/>
</dbReference>
<comment type="caution">
    <text evidence="4">The sequence shown here is derived from an EMBL/GenBank/DDBJ whole genome shotgun (WGS) entry which is preliminary data.</text>
</comment>
<dbReference type="PROSITE" id="PS51186">
    <property type="entry name" value="GNAT"/>
    <property type="match status" value="1"/>
</dbReference>
<dbReference type="Pfam" id="PF13420">
    <property type="entry name" value="Acetyltransf_4"/>
    <property type="match status" value="1"/>
</dbReference>